<accession>A0AAN8FG71</accession>
<evidence type="ECO:0000313" key="1">
    <source>
        <dbReference type="EMBL" id="KAK5957941.1"/>
    </source>
</evidence>
<dbReference type="SUPFAM" id="SSF53254">
    <property type="entry name" value="Phosphoglycerate mutase-like"/>
    <property type="match status" value="1"/>
</dbReference>
<evidence type="ECO:0008006" key="3">
    <source>
        <dbReference type="Google" id="ProtNLM"/>
    </source>
</evidence>
<dbReference type="SMART" id="SM00855">
    <property type="entry name" value="PGAM"/>
    <property type="match status" value="1"/>
</dbReference>
<organism evidence="1 2">
    <name type="scientific">Knufia fluminis</name>
    <dbReference type="NCBI Taxonomy" id="191047"/>
    <lineage>
        <taxon>Eukaryota</taxon>
        <taxon>Fungi</taxon>
        <taxon>Dikarya</taxon>
        <taxon>Ascomycota</taxon>
        <taxon>Pezizomycotina</taxon>
        <taxon>Eurotiomycetes</taxon>
        <taxon>Chaetothyriomycetidae</taxon>
        <taxon>Chaetothyriales</taxon>
        <taxon>Trichomeriaceae</taxon>
        <taxon>Knufia</taxon>
    </lineage>
</organism>
<dbReference type="Pfam" id="PF00300">
    <property type="entry name" value="His_Phos_1"/>
    <property type="match status" value="1"/>
</dbReference>
<dbReference type="CDD" id="cd07067">
    <property type="entry name" value="HP_PGM_like"/>
    <property type="match status" value="1"/>
</dbReference>
<dbReference type="Proteomes" id="UP001316803">
    <property type="component" value="Unassembled WGS sequence"/>
</dbReference>
<keyword evidence="2" id="KW-1185">Reference proteome</keyword>
<dbReference type="AlphaFoldDB" id="A0AAN8FG71"/>
<evidence type="ECO:0000313" key="2">
    <source>
        <dbReference type="Proteomes" id="UP001316803"/>
    </source>
</evidence>
<dbReference type="InterPro" id="IPR013078">
    <property type="entry name" value="His_Pase_superF_clade-1"/>
</dbReference>
<proteinExistence type="predicted"/>
<comment type="caution">
    <text evidence="1">The sequence shown here is derived from an EMBL/GenBank/DDBJ whole genome shotgun (WGS) entry which is preliminary data.</text>
</comment>
<name>A0AAN8FG71_9EURO</name>
<dbReference type="InterPro" id="IPR050275">
    <property type="entry name" value="PGM_Phosphatase"/>
</dbReference>
<dbReference type="InterPro" id="IPR029033">
    <property type="entry name" value="His_PPase_superfam"/>
</dbReference>
<dbReference type="PANTHER" id="PTHR48100">
    <property type="entry name" value="BROAD-SPECIFICITY PHOSPHATASE YOR283W-RELATED"/>
    <property type="match status" value="1"/>
</dbReference>
<reference evidence="1 2" key="1">
    <citation type="submission" date="2022-12" db="EMBL/GenBank/DDBJ databases">
        <title>Genomic features and morphological characterization of a novel Knufia sp. strain isolated from spacecraft assembly facility.</title>
        <authorList>
            <person name="Teixeira M."/>
            <person name="Chander A.M."/>
            <person name="Stajich J.E."/>
            <person name="Venkateswaran K."/>
        </authorList>
    </citation>
    <scope>NUCLEOTIDE SEQUENCE [LARGE SCALE GENOMIC DNA]</scope>
    <source>
        <strain evidence="1 2">FJI-L2-BK-P2</strain>
    </source>
</reference>
<dbReference type="EMBL" id="JAKLMC020000002">
    <property type="protein sequence ID" value="KAK5957941.1"/>
    <property type="molecule type" value="Genomic_DNA"/>
</dbReference>
<dbReference type="Gene3D" id="3.40.50.1240">
    <property type="entry name" value="Phosphoglycerate mutase-like"/>
    <property type="match status" value="1"/>
</dbReference>
<sequence>MAPNSTVHLIRHAEGYHQLPRDHPNVQIRDALLTEAGLQQGKDFCDEFPYHDKTELLCASPLRRTIQTAQLAFKPEIERGMQILAVPEAQECLDDPSDTGSPASDLKSSGWPDGLIDYPLLSENWYVKEGINAPNDLAWRARAQKLRRLLRERPEQNIVLVTHGMFGHYITEHIDPEGHQTGESAFPS</sequence>
<dbReference type="GO" id="GO:0005737">
    <property type="term" value="C:cytoplasm"/>
    <property type="evidence" value="ECO:0007669"/>
    <property type="project" value="TreeGrafter"/>
</dbReference>
<dbReference type="PANTHER" id="PTHR48100:SF54">
    <property type="entry name" value="PHOSPHATASE SPAC5H10.03-RELATED"/>
    <property type="match status" value="1"/>
</dbReference>
<dbReference type="GO" id="GO:0016791">
    <property type="term" value="F:phosphatase activity"/>
    <property type="evidence" value="ECO:0007669"/>
    <property type="project" value="TreeGrafter"/>
</dbReference>
<gene>
    <name evidence="1" type="ORF">OHC33_001131</name>
</gene>
<protein>
    <recommendedName>
        <fullName evidence="3">Phosphoglycerate mutase-like protein</fullName>
    </recommendedName>
</protein>